<dbReference type="Proteomes" id="UP000078284">
    <property type="component" value="Chromosome 2"/>
</dbReference>
<evidence type="ECO:0008006" key="4">
    <source>
        <dbReference type="Google" id="ProtNLM"/>
    </source>
</evidence>
<feature type="transmembrane region" description="Helical" evidence="1">
    <location>
        <begin position="52"/>
        <end position="71"/>
    </location>
</feature>
<proteinExistence type="predicted"/>
<evidence type="ECO:0000313" key="2">
    <source>
        <dbReference type="EMBL" id="OAP07624.1"/>
    </source>
</evidence>
<dbReference type="EMBL" id="LUHQ01000002">
    <property type="protein sequence ID" value="OAP07624.1"/>
    <property type="molecule type" value="Genomic_DNA"/>
</dbReference>
<sequence>MVLASDLTGLCSIESIQVSVARLRGLFKLYGHLGFLVLWLLVQPLLDQPVITWFIMSLIIHLLFGLLVPFFKEGKYLASA</sequence>
<evidence type="ECO:0000256" key="1">
    <source>
        <dbReference type="SAM" id="Phobius"/>
    </source>
</evidence>
<keyword evidence="1" id="KW-0812">Transmembrane</keyword>
<protein>
    <recommendedName>
        <fullName evidence="4">Transmembrane protein</fullName>
    </recommendedName>
</protein>
<comment type="caution">
    <text evidence="2">The sequence shown here is derived from an EMBL/GenBank/DDBJ whole genome shotgun (WGS) entry which is preliminary data.</text>
</comment>
<feature type="transmembrane region" description="Helical" evidence="1">
    <location>
        <begin position="29"/>
        <end position="46"/>
    </location>
</feature>
<keyword evidence="1" id="KW-1133">Transmembrane helix</keyword>
<name>A0A178VP76_ARATH</name>
<dbReference type="AlphaFoldDB" id="A0A178VP76"/>
<reference evidence="3" key="1">
    <citation type="journal article" date="2016" name="Proc. Natl. Acad. Sci. U.S.A.">
        <title>Chromosome-level assembly of Arabidopsis thaliana Ler reveals the extent of translocation and inversion polymorphisms.</title>
        <authorList>
            <person name="Zapata L."/>
            <person name="Ding J."/>
            <person name="Willing E.M."/>
            <person name="Hartwig B."/>
            <person name="Bezdan D."/>
            <person name="Jiao W.B."/>
            <person name="Patel V."/>
            <person name="Velikkakam James G."/>
            <person name="Koornneef M."/>
            <person name="Ossowski S."/>
            <person name="Schneeberger K."/>
        </authorList>
    </citation>
    <scope>NUCLEOTIDE SEQUENCE [LARGE SCALE GENOMIC DNA]</scope>
    <source>
        <strain evidence="3">cv. Landsberg erecta</strain>
    </source>
</reference>
<organism evidence="2 3">
    <name type="scientific">Arabidopsis thaliana</name>
    <name type="common">Mouse-ear cress</name>
    <dbReference type="NCBI Taxonomy" id="3702"/>
    <lineage>
        <taxon>Eukaryota</taxon>
        <taxon>Viridiplantae</taxon>
        <taxon>Streptophyta</taxon>
        <taxon>Embryophyta</taxon>
        <taxon>Tracheophyta</taxon>
        <taxon>Spermatophyta</taxon>
        <taxon>Magnoliopsida</taxon>
        <taxon>eudicotyledons</taxon>
        <taxon>Gunneridae</taxon>
        <taxon>Pentapetalae</taxon>
        <taxon>rosids</taxon>
        <taxon>malvids</taxon>
        <taxon>Brassicales</taxon>
        <taxon>Brassicaceae</taxon>
        <taxon>Camelineae</taxon>
        <taxon>Arabidopsis</taxon>
    </lineage>
</organism>
<keyword evidence="1" id="KW-0472">Membrane</keyword>
<gene>
    <name evidence="2" type="ordered locus">AXX17_At2g00130</name>
</gene>
<accession>A0A178VP76</accession>
<evidence type="ECO:0000313" key="3">
    <source>
        <dbReference type="Proteomes" id="UP000078284"/>
    </source>
</evidence>